<evidence type="ECO:0000256" key="1">
    <source>
        <dbReference type="SAM" id="SignalP"/>
    </source>
</evidence>
<dbReference type="Proteomes" id="UP001165740">
    <property type="component" value="Chromosome 2"/>
</dbReference>
<protein>
    <submittedName>
        <fullName evidence="3">Autocrine proliferation repressor protein A-like</fullName>
    </submittedName>
</protein>
<feature type="chain" id="PRO_5040891199" evidence="1">
    <location>
        <begin position="18"/>
        <end position="479"/>
    </location>
</feature>
<reference evidence="3" key="1">
    <citation type="submission" date="2025-08" db="UniProtKB">
        <authorList>
            <consortium name="RefSeq"/>
        </authorList>
    </citation>
    <scope>IDENTIFICATION</scope>
</reference>
<organism evidence="2 3">
    <name type="scientific">Biomphalaria glabrata</name>
    <name type="common">Bloodfluke planorb</name>
    <name type="synonym">Freshwater snail</name>
    <dbReference type="NCBI Taxonomy" id="6526"/>
    <lineage>
        <taxon>Eukaryota</taxon>
        <taxon>Metazoa</taxon>
        <taxon>Spiralia</taxon>
        <taxon>Lophotrochozoa</taxon>
        <taxon>Mollusca</taxon>
        <taxon>Gastropoda</taxon>
        <taxon>Heterobranchia</taxon>
        <taxon>Euthyneura</taxon>
        <taxon>Panpulmonata</taxon>
        <taxon>Hygrophila</taxon>
        <taxon>Lymnaeoidea</taxon>
        <taxon>Planorbidae</taxon>
        <taxon>Biomphalaria</taxon>
    </lineage>
</organism>
<dbReference type="PANTHER" id="PTHR31497:SF0">
    <property type="entry name" value="AUTOCRINE PROLIFERATION REPRESSOR PROTEIN A"/>
    <property type="match status" value="1"/>
</dbReference>
<dbReference type="Gene3D" id="3.40.50.1820">
    <property type="entry name" value="alpha/beta hydrolase"/>
    <property type="match status" value="1"/>
</dbReference>
<keyword evidence="1" id="KW-0732">Signal</keyword>
<dbReference type="AlphaFoldDB" id="A0A9U8EN92"/>
<dbReference type="KEGG" id="bgt:106079085"/>
<dbReference type="InterPro" id="IPR029058">
    <property type="entry name" value="AB_hydrolase_fold"/>
</dbReference>
<feature type="signal peptide" evidence="1">
    <location>
        <begin position="1"/>
        <end position="17"/>
    </location>
</feature>
<name>A0A9U8EN92_BIOGL</name>
<evidence type="ECO:0000313" key="2">
    <source>
        <dbReference type="Proteomes" id="UP001165740"/>
    </source>
</evidence>
<keyword evidence="2" id="KW-1185">Reference proteome</keyword>
<dbReference type="RefSeq" id="XP_013095655.2">
    <property type="nucleotide sequence ID" value="XM_013240201.2"/>
</dbReference>
<dbReference type="InterPro" id="IPR009199">
    <property type="entry name" value="PhoPQ-act_pathogen-rel_PqaA"/>
</dbReference>
<dbReference type="OrthoDB" id="6050584at2759"/>
<dbReference type="OMA" id="NDSHTHY"/>
<gene>
    <name evidence="3" type="primary">LOC106079085</name>
</gene>
<proteinExistence type="predicted"/>
<sequence>MLLVWIVAALLVGSSKSTPLDDYVIRPDENYYYGFLMELKGPDYVVYILNMTSQKWMTEAETSKPLWWHFVSVIIPNTLNYTETAFLYIDGGDNDNKIPSMKDEGIAGMTTLAVSTGAICAVINQIPNQPTVFLDDPERKERYEDSIIAWTWRKFLDGEMSPEILLRLPMTKAVVRGMDSISTFYQSLRGSTINKFVLAGQSKRGWTTWTAAAVDKRVVGIVPTVMDLLNIQQSLHHHYQSLGGWTYAFQDYYKLNITADLDNPNMMWLQAVVDPQTYFMRLTMPKLIVTASGDELFLPDNSYYYFDKLPGTKFLRVIPNADHSLSGHTLSYLMNIKTFFLYILNNAQFPNVTWERTADAYSGRTVVTTSRPPKTVTVYQAKTMDDGRRDFRLAVKSPSSGGSVPHPVIWYSSSATQKSPTVYEAEIMRPLKGWTAFFIQLEFDGPSGSTLQVTTEVNIVPDIFPYPDCTGQTCYGTLV</sequence>
<dbReference type="GeneID" id="106079085"/>
<dbReference type="Pfam" id="PF10142">
    <property type="entry name" value="PhoPQ_related"/>
    <property type="match status" value="1"/>
</dbReference>
<dbReference type="PIRSF" id="PIRSF014728">
    <property type="entry name" value="PqaA"/>
    <property type="match status" value="1"/>
</dbReference>
<evidence type="ECO:0000313" key="3">
    <source>
        <dbReference type="RefSeq" id="XP_013095655.2"/>
    </source>
</evidence>
<accession>A0A9U8EN92</accession>
<dbReference type="PANTHER" id="PTHR31497">
    <property type="entry name" value="AUTOCRINE PROLIFERATION REPRESSOR PROTEIN A"/>
    <property type="match status" value="1"/>
</dbReference>
<dbReference type="SUPFAM" id="SSF53474">
    <property type="entry name" value="alpha/beta-Hydrolases"/>
    <property type="match status" value="1"/>
</dbReference>